<proteinExistence type="predicted"/>
<dbReference type="AlphaFoldDB" id="A0AAV4SXS2"/>
<evidence type="ECO:0000313" key="2">
    <source>
        <dbReference type="Proteomes" id="UP001054945"/>
    </source>
</evidence>
<organism evidence="1 2">
    <name type="scientific">Caerostris extrusa</name>
    <name type="common">Bark spider</name>
    <name type="synonym">Caerostris bankana</name>
    <dbReference type="NCBI Taxonomy" id="172846"/>
    <lineage>
        <taxon>Eukaryota</taxon>
        <taxon>Metazoa</taxon>
        <taxon>Ecdysozoa</taxon>
        <taxon>Arthropoda</taxon>
        <taxon>Chelicerata</taxon>
        <taxon>Arachnida</taxon>
        <taxon>Araneae</taxon>
        <taxon>Araneomorphae</taxon>
        <taxon>Entelegynae</taxon>
        <taxon>Araneoidea</taxon>
        <taxon>Araneidae</taxon>
        <taxon>Caerostris</taxon>
    </lineage>
</organism>
<sequence>MDCGVVDCGSFSSCNGAIEEAVKYVLLKLRDIPAQRTLKKPNPLYYCAHYTAEVPYSGHLAAEVPYSGHYTAEVTYSGH</sequence>
<keyword evidence="2" id="KW-1185">Reference proteome</keyword>
<gene>
    <name evidence="1" type="ORF">CEXT_404771</name>
</gene>
<name>A0AAV4SXS2_CAEEX</name>
<dbReference type="Proteomes" id="UP001054945">
    <property type="component" value="Unassembled WGS sequence"/>
</dbReference>
<accession>A0AAV4SXS2</accession>
<dbReference type="EMBL" id="BPLR01010037">
    <property type="protein sequence ID" value="GIY36378.1"/>
    <property type="molecule type" value="Genomic_DNA"/>
</dbReference>
<evidence type="ECO:0000313" key="1">
    <source>
        <dbReference type="EMBL" id="GIY36378.1"/>
    </source>
</evidence>
<reference evidence="1 2" key="1">
    <citation type="submission" date="2021-06" db="EMBL/GenBank/DDBJ databases">
        <title>Caerostris extrusa draft genome.</title>
        <authorList>
            <person name="Kono N."/>
            <person name="Arakawa K."/>
        </authorList>
    </citation>
    <scope>NUCLEOTIDE SEQUENCE [LARGE SCALE GENOMIC DNA]</scope>
</reference>
<comment type="caution">
    <text evidence="1">The sequence shown here is derived from an EMBL/GenBank/DDBJ whole genome shotgun (WGS) entry which is preliminary data.</text>
</comment>
<protein>
    <submittedName>
        <fullName evidence="1">Uncharacterized protein</fullName>
    </submittedName>
</protein>